<dbReference type="InterPro" id="IPR027417">
    <property type="entry name" value="P-loop_NTPase"/>
</dbReference>
<dbReference type="InterPro" id="IPR009057">
    <property type="entry name" value="Homeodomain-like_sf"/>
</dbReference>
<keyword evidence="2" id="KW-0067">ATP-binding</keyword>
<evidence type="ECO:0000256" key="2">
    <source>
        <dbReference type="ARBA" id="ARBA00022840"/>
    </source>
</evidence>
<dbReference type="InterPro" id="IPR025662">
    <property type="entry name" value="Sigma_54_int_dom_ATP-bd_1"/>
</dbReference>
<evidence type="ECO:0000313" key="6">
    <source>
        <dbReference type="EMBL" id="SNT31812.1"/>
    </source>
</evidence>
<evidence type="ECO:0000259" key="5">
    <source>
        <dbReference type="PROSITE" id="PS50045"/>
    </source>
</evidence>
<dbReference type="InterPro" id="IPR058031">
    <property type="entry name" value="AAA_lid_NorR"/>
</dbReference>
<dbReference type="GO" id="GO:0005524">
    <property type="term" value="F:ATP binding"/>
    <property type="evidence" value="ECO:0007669"/>
    <property type="project" value="UniProtKB-KW"/>
</dbReference>
<dbReference type="Proteomes" id="UP000198393">
    <property type="component" value="Unassembled WGS sequence"/>
</dbReference>
<dbReference type="PROSITE" id="PS00675">
    <property type="entry name" value="SIGMA54_INTERACT_1"/>
    <property type="match status" value="1"/>
</dbReference>
<dbReference type="OrthoDB" id="9782110at2"/>
<dbReference type="SMART" id="SM00382">
    <property type="entry name" value="AAA"/>
    <property type="match status" value="1"/>
</dbReference>
<dbReference type="GO" id="GO:0006355">
    <property type="term" value="P:regulation of DNA-templated transcription"/>
    <property type="evidence" value="ECO:0007669"/>
    <property type="project" value="InterPro"/>
</dbReference>
<keyword evidence="3" id="KW-0805">Transcription regulation</keyword>
<dbReference type="PANTHER" id="PTHR32071:SF121">
    <property type="entry name" value="SIGMA L-DEPENDENT TRANSCRIPTIONAL REGULATOR YQIR-RELATED"/>
    <property type="match status" value="1"/>
</dbReference>
<dbReference type="InterPro" id="IPR002197">
    <property type="entry name" value="HTH_Fis"/>
</dbReference>
<dbReference type="PRINTS" id="PR01590">
    <property type="entry name" value="HTHFIS"/>
</dbReference>
<dbReference type="SUPFAM" id="SSF52540">
    <property type="entry name" value="P-loop containing nucleoside triphosphate hydrolases"/>
    <property type="match status" value="1"/>
</dbReference>
<accession>A0A239LPG9</accession>
<dbReference type="InterPro" id="IPR003593">
    <property type="entry name" value="AAA+_ATPase"/>
</dbReference>
<dbReference type="Gene3D" id="1.10.8.60">
    <property type="match status" value="1"/>
</dbReference>
<dbReference type="GO" id="GO:0043565">
    <property type="term" value="F:sequence-specific DNA binding"/>
    <property type="evidence" value="ECO:0007669"/>
    <property type="project" value="InterPro"/>
</dbReference>
<dbReference type="FunFam" id="3.40.50.300:FF:000006">
    <property type="entry name" value="DNA-binding transcriptional regulator NtrC"/>
    <property type="match status" value="1"/>
</dbReference>
<organism evidence="6 7">
    <name type="scientific">Ekhidna lutea</name>
    <dbReference type="NCBI Taxonomy" id="447679"/>
    <lineage>
        <taxon>Bacteria</taxon>
        <taxon>Pseudomonadati</taxon>
        <taxon>Bacteroidota</taxon>
        <taxon>Cytophagia</taxon>
        <taxon>Cytophagales</taxon>
        <taxon>Reichenbachiellaceae</taxon>
        <taxon>Ekhidna</taxon>
    </lineage>
</organism>
<dbReference type="PANTHER" id="PTHR32071">
    <property type="entry name" value="TRANSCRIPTIONAL REGULATORY PROTEIN"/>
    <property type="match status" value="1"/>
</dbReference>
<protein>
    <submittedName>
        <fullName evidence="6">Transcriptional regulator</fullName>
    </submittedName>
</protein>
<dbReference type="PROSITE" id="PS00688">
    <property type="entry name" value="SIGMA54_INTERACT_3"/>
    <property type="match status" value="1"/>
</dbReference>
<sequence length="428" mass="48851">MSFKIDSEVQAIKQRFEIVGNSTKLNNAIRVAMQVAPTDMSVLISGESGAGKESFSKIIHSLSHRKHGQFIAINCGAIPEGTIDSELFGHEKGAFTGATGDRKGYFEETDSGTIFLDEIGEMPQSTQARLLRVLENGEFIKVGSSKVLKTDVRIIAATNVDLLDAVGRGKFREDLYYRLSTVPIYVPALRERGDDVILLFKKFAYDFSENYKTEPIKLSDPAKDYLKSHRFPGNIRQLKNLVEQISVLSVEREISLEQIQTYLPRTGSNLPALINKAESNDNFTERDILYKVLFDMKSDMAELKKLVFKMLDGNDNDKEILDDHKTLFQNIDSSHSRLEEYKEERKPKSEEEHTLIISSNEDDYDSEVEDITHEMELEDSLSLEKKEKELIIKALRKNNNKRKYAAEDLGISERTLYRKIKQYELEDL</sequence>
<dbReference type="Pfam" id="PF00158">
    <property type="entry name" value="Sigma54_activat"/>
    <property type="match status" value="1"/>
</dbReference>
<dbReference type="InterPro" id="IPR025944">
    <property type="entry name" value="Sigma_54_int_dom_CS"/>
</dbReference>
<dbReference type="EMBL" id="FZPD01000005">
    <property type="protein sequence ID" value="SNT31812.1"/>
    <property type="molecule type" value="Genomic_DNA"/>
</dbReference>
<feature type="domain" description="Sigma-54 factor interaction" evidence="5">
    <location>
        <begin position="18"/>
        <end position="247"/>
    </location>
</feature>
<evidence type="ECO:0000256" key="3">
    <source>
        <dbReference type="ARBA" id="ARBA00023015"/>
    </source>
</evidence>
<dbReference type="Gene3D" id="3.40.50.300">
    <property type="entry name" value="P-loop containing nucleotide triphosphate hydrolases"/>
    <property type="match status" value="1"/>
</dbReference>
<dbReference type="RefSeq" id="WP_089358051.1">
    <property type="nucleotide sequence ID" value="NZ_FZPD01000005.1"/>
</dbReference>
<dbReference type="SUPFAM" id="SSF46689">
    <property type="entry name" value="Homeodomain-like"/>
    <property type="match status" value="1"/>
</dbReference>
<keyword evidence="1" id="KW-0547">Nucleotide-binding</keyword>
<evidence type="ECO:0000313" key="7">
    <source>
        <dbReference type="Proteomes" id="UP000198393"/>
    </source>
</evidence>
<dbReference type="CDD" id="cd00009">
    <property type="entry name" value="AAA"/>
    <property type="match status" value="1"/>
</dbReference>
<proteinExistence type="predicted"/>
<evidence type="ECO:0000256" key="4">
    <source>
        <dbReference type="ARBA" id="ARBA00023163"/>
    </source>
</evidence>
<dbReference type="PROSITE" id="PS50045">
    <property type="entry name" value="SIGMA54_INTERACT_4"/>
    <property type="match status" value="1"/>
</dbReference>
<dbReference type="AlphaFoldDB" id="A0A239LPG9"/>
<gene>
    <name evidence="6" type="ORF">SAMN05421640_3396</name>
</gene>
<dbReference type="InterPro" id="IPR002078">
    <property type="entry name" value="Sigma_54_int"/>
</dbReference>
<name>A0A239LPG9_EKHLU</name>
<evidence type="ECO:0000256" key="1">
    <source>
        <dbReference type="ARBA" id="ARBA00022741"/>
    </source>
</evidence>
<reference evidence="6 7" key="1">
    <citation type="submission" date="2017-06" db="EMBL/GenBank/DDBJ databases">
        <authorList>
            <person name="Kim H.J."/>
            <person name="Triplett B.A."/>
        </authorList>
    </citation>
    <scope>NUCLEOTIDE SEQUENCE [LARGE SCALE GENOMIC DNA]</scope>
    <source>
        <strain evidence="6 7">DSM 19307</strain>
    </source>
</reference>
<keyword evidence="7" id="KW-1185">Reference proteome</keyword>
<dbReference type="Gene3D" id="1.10.10.60">
    <property type="entry name" value="Homeodomain-like"/>
    <property type="match status" value="1"/>
</dbReference>
<dbReference type="Pfam" id="PF02954">
    <property type="entry name" value="HTH_8"/>
    <property type="match status" value="1"/>
</dbReference>
<keyword evidence="4" id="KW-0804">Transcription</keyword>
<dbReference type="Pfam" id="PF25601">
    <property type="entry name" value="AAA_lid_14"/>
    <property type="match status" value="1"/>
</dbReference>